<sequence length="500" mass="55507">MAGDRNLRDEPRVLQKVPETVTVKVSNVERTLSCKSLSDDPSIRPIGSEPTIFNSKIVRPQPKSHSQTSQRPPGVREIALGRRKQHMSDSDSPMFSYASSEYSTTTPSDSGPMLTSRPRKDPASYERLVADVARSQAHQDRGPQVAKKSQQDGLGVLSSESVETAVKPEMRSRGTRTLKPNMNPYRDQTISAVDPNRRHRCKSCESALFEGGLSLSRKDAIPHASQARLTKKPTLPTLPPHLVPSTSSSSRSSELQVRYRSSGPTPRGPEALANAFHDAARAVTRPQAAVATPVDPLRLSSPSQQGLPSDDSMSHTPPQLYQPSSVESIVKDFAYTPQSLTRKRSQQSLDRELYGAAASFYHDHGQSVAAQPGVRHSIAYAQKDLPALPPTAHRRRRSLRDKHERVHHSHGLRLGRYNGISGSSAGSKRPDRPLRRKRAAETGALRAFDPRPGVRTHKVHEHVEHGNPFRHHRQYSKLLEPPYYRDDDGLDQKDSDARYQ</sequence>
<proteinExistence type="predicted"/>
<feature type="compositionally biased region" description="Polar residues" evidence="1">
    <location>
        <begin position="147"/>
        <end position="162"/>
    </location>
</feature>
<dbReference type="Proteomes" id="UP000660729">
    <property type="component" value="Unassembled WGS sequence"/>
</dbReference>
<evidence type="ECO:0000256" key="1">
    <source>
        <dbReference type="SAM" id="MobiDB-lite"/>
    </source>
</evidence>
<protein>
    <submittedName>
        <fullName evidence="2">Uncharacterized protein</fullName>
    </submittedName>
</protein>
<feature type="compositionally biased region" description="Polar residues" evidence="1">
    <location>
        <begin position="90"/>
        <end position="109"/>
    </location>
</feature>
<feature type="compositionally biased region" description="Basic and acidic residues" evidence="1">
    <location>
        <begin position="483"/>
        <end position="500"/>
    </location>
</feature>
<feature type="region of interest" description="Disordered" evidence="1">
    <location>
        <begin position="224"/>
        <end position="270"/>
    </location>
</feature>
<keyword evidence="3" id="KW-1185">Reference proteome</keyword>
<feature type="compositionally biased region" description="Basic residues" evidence="1">
    <location>
        <begin position="392"/>
        <end position="413"/>
    </location>
</feature>
<reference evidence="2" key="1">
    <citation type="submission" date="2020-04" db="EMBL/GenBank/DDBJ databases">
        <title>Draft genome resource of the tomato pathogen Pseudocercospora fuligena.</title>
        <authorList>
            <person name="Zaccaron A."/>
        </authorList>
    </citation>
    <scope>NUCLEOTIDE SEQUENCE</scope>
    <source>
        <strain evidence="2">PF001</strain>
    </source>
</reference>
<dbReference type="OrthoDB" id="10250282at2759"/>
<accession>A0A8H6VD95</accession>
<evidence type="ECO:0000313" key="2">
    <source>
        <dbReference type="EMBL" id="KAF7188053.1"/>
    </source>
</evidence>
<dbReference type="AlphaFoldDB" id="A0A8H6VD95"/>
<feature type="region of interest" description="Disordered" evidence="1">
    <location>
        <begin position="388"/>
        <end position="500"/>
    </location>
</feature>
<feature type="region of interest" description="Disordered" evidence="1">
    <location>
        <begin position="35"/>
        <end position="199"/>
    </location>
</feature>
<dbReference type="EMBL" id="JABCIY010000217">
    <property type="protein sequence ID" value="KAF7188053.1"/>
    <property type="molecule type" value="Genomic_DNA"/>
</dbReference>
<comment type="caution">
    <text evidence="2">The sequence shown here is derived from an EMBL/GenBank/DDBJ whole genome shotgun (WGS) entry which is preliminary data.</text>
</comment>
<name>A0A8H6VD95_9PEZI</name>
<feature type="region of interest" description="Disordered" evidence="1">
    <location>
        <begin position="286"/>
        <end position="321"/>
    </location>
</feature>
<evidence type="ECO:0000313" key="3">
    <source>
        <dbReference type="Proteomes" id="UP000660729"/>
    </source>
</evidence>
<feature type="compositionally biased region" description="Low complexity" evidence="1">
    <location>
        <begin position="243"/>
        <end position="253"/>
    </location>
</feature>
<gene>
    <name evidence="2" type="ORF">HII31_10625</name>
</gene>
<organism evidence="2 3">
    <name type="scientific">Pseudocercospora fuligena</name>
    <dbReference type="NCBI Taxonomy" id="685502"/>
    <lineage>
        <taxon>Eukaryota</taxon>
        <taxon>Fungi</taxon>
        <taxon>Dikarya</taxon>
        <taxon>Ascomycota</taxon>
        <taxon>Pezizomycotina</taxon>
        <taxon>Dothideomycetes</taxon>
        <taxon>Dothideomycetidae</taxon>
        <taxon>Mycosphaerellales</taxon>
        <taxon>Mycosphaerellaceae</taxon>
        <taxon>Pseudocercospora</taxon>
    </lineage>
</organism>